<keyword evidence="2" id="KW-0411">Iron-sulfur</keyword>
<dbReference type="KEGG" id="boz:DBV39_05565"/>
<evidence type="ECO:0000256" key="1">
    <source>
        <dbReference type="ARBA" id="ARBA00006100"/>
    </source>
</evidence>
<evidence type="ECO:0000313" key="4">
    <source>
        <dbReference type="EMBL" id="AWB33261.1"/>
    </source>
</evidence>
<dbReference type="InterPro" id="IPR058240">
    <property type="entry name" value="rSAM_sf"/>
</dbReference>
<keyword evidence="2" id="KW-0143">Chaperone</keyword>
<dbReference type="PROSITE" id="PS51918">
    <property type="entry name" value="RADICAL_SAM"/>
    <property type="match status" value="1"/>
</dbReference>
<proteinExistence type="inferred from homology"/>
<evidence type="ECO:0000256" key="2">
    <source>
        <dbReference type="RuleBase" id="RU364116"/>
    </source>
</evidence>
<dbReference type="NCBIfam" id="TIGR00539">
    <property type="entry name" value="hemN_rel"/>
    <property type="match status" value="1"/>
</dbReference>
<dbReference type="InterPro" id="IPR004559">
    <property type="entry name" value="HemW-like"/>
</dbReference>
<feature type="domain" description="Radical SAM core" evidence="3">
    <location>
        <begin position="45"/>
        <end position="278"/>
    </location>
</feature>
<dbReference type="InterPro" id="IPR006638">
    <property type="entry name" value="Elp3/MiaA/NifB-like_rSAM"/>
</dbReference>
<dbReference type="Pfam" id="PF04055">
    <property type="entry name" value="Radical_SAM"/>
    <property type="match status" value="1"/>
</dbReference>
<dbReference type="GO" id="GO:0004109">
    <property type="term" value="F:coproporphyrinogen oxidase activity"/>
    <property type="evidence" value="ECO:0007669"/>
    <property type="project" value="InterPro"/>
</dbReference>
<keyword evidence="2" id="KW-0004">4Fe-4S</keyword>
<dbReference type="SMART" id="SM00729">
    <property type="entry name" value="Elp3"/>
    <property type="match status" value="1"/>
</dbReference>
<keyword evidence="5" id="KW-1185">Reference proteome</keyword>
<protein>
    <recommendedName>
        <fullName evidence="2">Heme chaperone HemW</fullName>
    </recommendedName>
</protein>
<comment type="function">
    <text evidence="2">Probably acts as a heme chaperone, transferring heme to an unknown acceptor. Binds one molecule of heme per monomer, possibly covalently. Binds 1 [4Fe-4S] cluster. The cluster is coordinated with 3 cysteines and an exchangeable S-adenosyl-L-methionine.</text>
</comment>
<dbReference type="PANTHER" id="PTHR13932:SF5">
    <property type="entry name" value="RADICAL S-ADENOSYL METHIONINE DOMAIN-CONTAINING PROTEIN 1, MITOCHONDRIAL"/>
    <property type="match status" value="1"/>
</dbReference>
<dbReference type="PANTHER" id="PTHR13932">
    <property type="entry name" value="COPROPORPHYRINIGEN III OXIDASE"/>
    <property type="match status" value="1"/>
</dbReference>
<dbReference type="AlphaFoldDB" id="A0A2R4XHK8"/>
<dbReference type="SFLD" id="SFLDF00288">
    <property type="entry name" value="HemN-like__clustered_with_nucl"/>
    <property type="match status" value="1"/>
</dbReference>
<dbReference type="OrthoDB" id="9808022at2"/>
<dbReference type="SFLD" id="SFLDS00029">
    <property type="entry name" value="Radical_SAM"/>
    <property type="match status" value="2"/>
</dbReference>
<evidence type="ECO:0000313" key="5">
    <source>
        <dbReference type="Proteomes" id="UP000244571"/>
    </source>
</evidence>
<dbReference type="InterPro" id="IPR010723">
    <property type="entry name" value="HemN_C"/>
</dbReference>
<dbReference type="SFLD" id="SFLDF00562">
    <property type="entry name" value="HemN-like__clustered_with_heat"/>
    <property type="match status" value="1"/>
</dbReference>
<evidence type="ECO:0000259" key="3">
    <source>
        <dbReference type="PROSITE" id="PS51918"/>
    </source>
</evidence>
<dbReference type="GO" id="GO:0006779">
    <property type="term" value="P:porphyrin-containing compound biosynthetic process"/>
    <property type="evidence" value="ECO:0007669"/>
    <property type="project" value="InterPro"/>
</dbReference>
<dbReference type="SUPFAM" id="SSF102114">
    <property type="entry name" value="Radical SAM enzymes"/>
    <property type="match status" value="1"/>
</dbReference>
<dbReference type="InterPro" id="IPR034505">
    <property type="entry name" value="Coproporphyrinogen-III_oxidase"/>
</dbReference>
<dbReference type="Pfam" id="PF06969">
    <property type="entry name" value="HemN_C"/>
    <property type="match status" value="1"/>
</dbReference>
<comment type="subcellular location">
    <subcellularLocation>
        <location evidence="2">Cytoplasm</location>
    </subcellularLocation>
</comment>
<name>A0A2R4XHK8_9BURK</name>
<dbReference type="GO" id="GO:0005737">
    <property type="term" value="C:cytoplasm"/>
    <property type="evidence" value="ECO:0007669"/>
    <property type="project" value="UniProtKB-SubCell"/>
</dbReference>
<dbReference type="InterPro" id="IPR007197">
    <property type="entry name" value="rSAM"/>
</dbReference>
<keyword evidence="2" id="KW-0963">Cytoplasm</keyword>
<dbReference type="GO" id="GO:0046872">
    <property type="term" value="F:metal ion binding"/>
    <property type="evidence" value="ECO:0007669"/>
    <property type="project" value="UniProtKB-UniRule"/>
</dbReference>
<dbReference type="CDD" id="cd01335">
    <property type="entry name" value="Radical_SAM"/>
    <property type="match status" value="1"/>
</dbReference>
<sequence length="427" mass="47534">MLVSASVAGDCFSGGQVAQPHRIIPIVEASRIQTSGDRSVVWKGLQTLPPLTLYIHVPWCVRKCPYCDFNSHEAPADLPEADYLAALTADLEQALPHIWGRQIHAVFFGGGTPSLLSEQTMDQILSMVRARVALWADAEITIEANPGAAEIDRFKGYAASGINRISLGIQSLDDAQLIALGRIHDVSQALAAIEMARSSFGRVNLDLMYGLPGQSAEQWCQTLRQIRQFDTEHLSLYQLTLEPQTVFAKYPPVLPDEDVIDQMESVIQEEIVAQGWDRYEVSAYAKPGATSRHNMNYWTFGDYLGIGPGAHSKISFPDRIVREARTRSPLQWMQRAVQWDGSHIPESVSIAEAELPFEFMLNALRLREGVSSSLFEQRTGMPLHQIHPQIQKAIDKGLLAPWADRIVASPLGWRHLNTLQSQFLSES</sequence>
<dbReference type="EMBL" id="CP028901">
    <property type="protein sequence ID" value="AWB33261.1"/>
    <property type="molecule type" value="Genomic_DNA"/>
</dbReference>
<keyword evidence="2" id="KW-0949">S-adenosyl-L-methionine</keyword>
<gene>
    <name evidence="4" type="ORF">DBV39_05565</name>
</gene>
<keyword evidence="2" id="KW-0479">Metal-binding</keyword>
<accession>A0A2R4XHK8</accession>
<dbReference type="Gene3D" id="3.30.750.200">
    <property type="match status" value="1"/>
</dbReference>
<reference evidence="4 5" key="1">
    <citation type="submission" date="2018-04" db="EMBL/GenBank/DDBJ databases">
        <title>Bordetella sp. HZ20 isolated from seawater.</title>
        <authorList>
            <person name="Sun C."/>
        </authorList>
    </citation>
    <scope>NUCLEOTIDE SEQUENCE [LARGE SCALE GENOMIC DNA]</scope>
    <source>
        <strain evidence="4 5">HZ20</strain>
    </source>
</reference>
<dbReference type="SFLD" id="SFLDG01065">
    <property type="entry name" value="anaerobic_coproporphyrinogen-I"/>
    <property type="match status" value="2"/>
</dbReference>
<keyword evidence="2" id="KW-0349">Heme</keyword>
<dbReference type="Proteomes" id="UP000244571">
    <property type="component" value="Chromosome"/>
</dbReference>
<comment type="similarity">
    <text evidence="1">Belongs to the anaerobic coproporphyrinogen-III oxidase family. HemW subfamily.</text>
</comment>
<dbReference type="GO" id="GO:0051539">
    <property type="term" value="F:4 iron, 4 sulfur cluster binding"/>
    <property type="evidence" value="ECO:0007669"/>
    <property type="project" value="UniProtKB-UniRule"/>
</dbReference>
<keyword evidence="2" id="KW-0408">Iron</keyword>
<organism evidence="4 5">
    <name type="scientific">Orrella marina</name>
    <dbReference type="NCBI Taxonomy" id="2163011"/>
    <lineage>
        <taxon>Bacteria</taxon>
        <taxon>Pseudomonadati</taxon>
        <taxon>Pseudomonadota</taxon>
        <taxon>Betaproteobacteria</taxon>
        <taxon>Burkholderiales</taxon>
        <taxon>Alcaligenaceae</taxon>
        <taxon>Orrella</taxon>
    </lineage>
</organism>